<dbReference type="InterPro" id="IPR014729">
    <property type="entry name" value="Rossmann-like_a/b/a_fold"/>
</dbReference>
<keyword evidence="2 4" id="KW-0548">Nucleotidyltransferase</keyword>
<name>A0A3S3SA82_9BURK</name>
<accession>A0A3S3SA82</accession>
<dbReference type="PANTHER" id="PTHR43793">
    <property type="entry name" value="FAD SYNTHASE"/>
    <property type="match status" value="1"/>
</dbReference>
<evidence type="ECO:0000259" key="3">
    <source>
        <dbReference type="Pfam" id="PF01467"/>
    </source>
</evidence>
<dbReference type="EMBL" id="SACT01000008">
    <property type="protein sequence ID" value="RVT49466.1"/>
    <property type="molecule type" value="Genomic_DNA"/>
</dbReference>
<evidence type="ECO:0000256" key="1">
    <source>
        <dbReference type="ARBA" id="ARBA00022679"/>
    </source>
</evidence>
<dbReference type="AlphaFoldDB" id="A0A3S3SA82"/>
<dbReference type="SUPFAM" id="SSF52374">
    <property type="entry name" value="Nucleotidylyl transferase"/>
    <property type="match status" value="1"/>
</dbReference>
<feature type="domain" description="Cytidyltransferase-like" evidence="3">
    <location>
        <begin position="5"/>
        <end position="124"/>
    </location>
</feature>
<dbReference type="Gene3D" id="3.40.50.620">
    <property type="entry name" value="HUPs"/>
    <property type="match status" value="1"/>
</dbReference>
<dbReference type="RefSeq" id="WP_128200217.1">
    <property type="nucleotide sequence ID" value="NZ_SACT01000008.1"/>
</dbReference>
<dbReference type="Proteomes" id="UP000288178">
    <property type="component" value="Unassembled WGS sequence"/>
</dbReference>
<reference evidence="4 5" key="1">
    <citation type="submission" date="2019-01" db="EMBL/GenBank/DDBJ databases">
        <authorList>
            <person name="Chen W.-M."/>
        </authorList>
    </citation>
    <scope>NUCLEOTIDE SEQUENCE [LARGE SCALE GENOMIC DNA]</scope>
    <source>
        <strain evidence="4 5">ICH-3</strain>
    </source>
</reference>
<dbReference type="NCBIfam" id="TIGR00125">
    <property type="entry name" value="cyt_tran_rel"/>
    <property type="match status" value="1"/>
</dbReference>
<evidence type="ECO:0000313" key="5">
    <source>
        <dbReference type="Proteomes" id="UP000288178"/>
    </source>
</evidence>
<evidence type="ECO:0000256" key="2">
    <source>
        <dbReference type="ARBA" id="ARBA00022695"/>
    </source>
</evidence>
<keyword evidence="1 4" id="KW-0808">Transferase</keyword>
<dbReference type="InterPro" id="IPR004821">
    <property type="entry name" value="Cyt_trans-like"/>
</dbReference>
<sequence length="151" mass="17384">MTTVITYGTFDLFHIGHLRLLQRLRGLGDRLVVGVSTDEFNAIKGKKTVVPYAHRADIVAAIREVDAVFPEQRWEQKRDDIVRERADIFAMGDDWVGRFDDLSDLCKVVYLPRTRDVSTTEIRQMVNALHLDRVAELQRAVQHLQDLVARL</sequence>
<evidence type="ECO:0000313" key="4">
    <source>
        <dbReference type="EMBL" id="RVT49466.1"/>
    </source>
</evidence>
<keyword evidence="5" id="KW-1185">Reference proteome</keyword>
<dbReference type="GO" id="GO:0016779">
    <property type="term" value="F:nucleotidyltransferase activity"/>
    <property type="evidence" value="ECO:0007669"/>
    <property type="project" value="UniProtKB-KW"/>
</dbReference>
<dbReference type="OrthoDB" id="9802794at2"/>
<protein>
    <submittedName>
        <fullName evidence="4">Glycerol-3-phosphate cytidylyltransferase</fullName>
    </submittedName>
</protein>
<gene>
    <name evidence="4" type="ORF">ENE75_20570</name>
</gene>
<organism evidence="4 5">
    <name type="scientific">Rubrivivax albus</name>
    <dbReference type="NCBI Taxonomy" id="2499835"/>
    <lineage>
        <taxon>Bacteria</taxon>
        <taxon>Pseudomonadati</taxon>
        <taxon>Pseudomonadota</taxon>
        <taxon>Betaproteobacteria</taxon>
        <taxon>Burkholderiales</taxon>
        <taxon>Sphaerotilaceae</taxon>
        <taxon>Rubrivivax</taxon>
    </lineage>
</organism>
<proteinExistence type="predicted"/>
<dbReference type="PANTHER" id="PTHR43793:SF1">
    <property type="entry name" value="FAD SYNTHASE"/>
    <property type="match status" value="1"/>
</dbReference>
<dbReference type="InterPro" id="IPR050385">
    <property type="entry name" value="Archaeal_FAD_synthase"/>
</dbReference>
<dbReference type="Pfam" id="PF01467">
    <property type="entry name" value="CTP_transf_like"/>
    <property type="match status" value="1"/>
</dbReference>
<comment type="caution">
    <text evidence="4">The sequence shown here is derived from an EMBL/GenBank/DDBJ whole genome shotgun (WGS) entry which is preliminary data.</text>
</comment>